<dbReference type="AlphaFoldDB" id="A0A7R9X0W2"/>
<sequence length="216" mass="23728">MDTSLSTQINTTIAAETMMTMMPTAADGMAETMATAPVVSPVRSMISTISEDHSNDGDDYHDDAMFVAGPAHEQQDQQEQHHGQYFDYPQPDECYSDDFPPPPVTQIAFSTADQSSMSALDLMPTSLMTTASQYPYIAPQQSYPMDDVALFRQYADAFQACQSLYTGHTRPQTSPAAGTRTSSMSPFYGEEPRLEDSLAAISSISQKRQFCNPQES</sequence>
<gene>
    <name evidence="2" type="ORF">CAUS1442_LOCUS11953</name>
</gene>
<organism evidence="2">
    <name type="scientific">Craspedostauros australis</name>
    <dbReference type="NCBI Taxonomy" id="1486917"/>
    <lineage>
        <taxon>Eukaryota</taxon>
        <taxon>Sar</taxon>
        <taxon>Stramenopiles</taxon>
        <taxon>Ochrophyta</taxon>
        <taxon>Bacillariophyta</taxon>
        <taxon>Bacillariophyceae</taxon>
        <taxon>Bacillariophycidae</taxon>
        <taxon>Naviculales</taxon>
        <taxon>Naviculaceae</taxon>
        <taxon>Craspedostauros</taxon>
    </lineage>
</organism>
<feature type="region of interest" description="Disordered" evidence="1">
    <location>
        <begin position="167"/>
        <end position="190"/>
    </location>
</feature>
<dbReference type="EMBL" id="HBEF01019394">
    <property type="protein sequence ID" value="CAD8339820.1"/>
    <property type="molecule type" value="Transcribed_RNA"/>
</dbReference>
<feature type="compositionally biased region" description="Polar residues" evidence="1">
    <location>
        <begin position="167"/>
        <end position="185"/>
    </location>
</feature>
<accession>A0A7R9X0W2</accession>
<evidence type="ECO:0000313" key="2">
    <source>
        <dbReference type="EMBL" id="CAD8339820.1"/>
    </source>
</evidence>
<proteinExistence type="predicted"/>
<evidence type="ECO:0000256" key="1">
    <source>
        <dbReference type="SAM" id="MobiDB-lite"/>
    </source>
</evidence>
<reference evidence="2" key="1">
    <citation type="submission" date="2021-01" db="EMBL/GenBank/DDBJ databases">
        <authorList>
            <person name="Corre E."/>
            <person name="Pelletier E."/>
            <person name="Niang G."/>
            <person name="Scheremetjew M."/>
            <person name="Finn R."/>
            <person name="Kale V."/>
            <person name="Holt S."/>
            <person name="Cochrane G."/>
            <person name="Meng A."/>
            <person name="Brown T."/>
            <person name="Cohen L."/>
        </authorList>
    </citation>
    <scope>NUCLEOTIDE SEQUENCE</scope>
    <source>
        <strain evidence="2">CCMP3328</strain>
    </source>
</reference>
<name>A0A7R9X0W2_9STRA</name>
<protein>
    <submittedName>
        <fullName evidence="2">Uncharacterized protein</fullName>
    </submittedName>
</protein>